<name>A0A7X6IAC1_9BACT</name>
<keyword evidence="2 11" id="KW-0285">Flavoprotein</keyword>
<dbReference type="Pfam" id="PF07992">
    <property type="entry name" value="Pyr_redox_2"/>
    <property type="match status" value="1"/>
</dbReference>
<dbReference type="GO" id="GO:0003955">
    <property type="term" value="F:NAD(P)H dehydrogenase (quinone) activity"/>
    <property type="evidence" value="ECO:0007669"/>
    <property type="project" value="TreeGrafter"/>
</dbReference>
<comment type="caution">
    <text evidence="14">The sequence shown here is derived from an EMBL/GenBank/DDBJ whole genome shotgun (WGS) entry which is preliminary data.</text>
</comment>
<feature type="domain" description="Pyridine nucleotide-disulphide oxidoreductase dimerisation" evidence="12">
    <location>
        <begin position="340"/>
        <end position="446"/>
    </location>
</feature>
<keyword evidence="7 11" id="KW-0676">Redox-active center</keyword>
<keyword evidence="6" id="KW-1015">Disulfide bond</keyword>
<evidence type="ECO:0000256" key="8">
    <source>
        <dbReference type="PIRSR" id="PIRSR000350-2"/>
    </source>
</evidence>
<comment type="similarity">
    <text evidence="1 11">Belongs to the class-I pyridine nucleotide-disulfide oxidoreductase family.</text>
</comment>
<evidence type="ECO:0000256" key="5">
    <source>
        <dbReference type="ARBA" id="ARBA00023002"/>
    </source>
</evidence>
<dbReference type="PANTHER" id="PTHR43014:SF4">
    <property type="entry name" value="PYRIDINE NUCLEOTIDE-DISULFIDE OXIDOREDUCTASE RCLA-RELATED"/>
    <property type="match status" value="1"/>
</dbReference>
<feature type="binding site" evidence="9">
    <location>
        <position position="265"/>
    </location>
    <ligand>
        <name>NAD(+)</name>
        <dbReference type="ChEBI" id="CHEBI:57540"/>
    </ligand>
</feature>
<feature type="binding site" evidence="9">
    <location>
        <begin position="175"/>
        <end position="182"/>
    </location>
    <ligand>
        <name>NAD(+)</name>
        <dbReference type="ChEBI" id="CHEBI:57540"/>
    </ligand>
</feature>
<dbReference type="PRINTS" id="PR00411">
    <property type="entry name" value="PNDRDTASEI"/>
</dbReference>
<feature type="binding site" evidence="9">
    <location>
        <position position="198"/>
    </location>
    <ligand>
        <name>NAD(+)</name>
        <dbReference type="ChEBI" id="CHEBI:57540"/>
    </ligand>
</feature>
<dbReference type="Gene3D" id="3.30.390.30">
    <property type="match status" value="1"/>
</dbReference>
<dbReference type="GO" id="GO:0050660">
    <property type="term" value="F:flavin adenine dinucleotide binding"/>
    <property type="evidence" value="ECO:0007669"/>
    <property type="project" value="TreeGrafter"/>
</dbReference>
<evidence type="ECO:0000313" key="15">
    <source>
        <dbReference type="Proteomes" id="UP000534783"/>
    </source>
</evidence>
<dbReference type="AlphaFoldDB" id="A0A7X6IAC1"/>
<dbReference type="EMBL" id="VTOW01000001">
    <property type="protein sequence ID" value="NKE70255.1"/>
    <property type="molecule type" value="Genomic_DNA"/>
</dbReference>
<evidence type="ECO:0000313" key="14">
    <source>
        <dbReference type="EMBL" id="NKE70255.1"/>
    </source>
</evidence>
<dbReference type="PROSITE" id="PS00076">
    <property type="entry name" value="PYRIDINE_REDOX_1"/>
    <property type="match status" value="1"/>
</dbReference>
<evidence type="ECO:0000256" key="11">
    <source>
        <dbReference type="RuleBase" id="RU003691"/>
    </source>
</evidence>
<dbReference type="InterPro" id="IPR036188">
    <property type="entry name" value="FAD/NAD-bd_sf"/>
</dbReference>
<feature type="disulfide bond" description="Redox-active" evidence="10">
    <location>
        <begin position="41"/>
        <end position="46"/>
    </location>
</feature>
<keyword evidence="9" id="KW-0547">Nucleotide-binding</keyword>
<evidence type="ECO:0000256" key="2">
    <source>
        <dbReference type="ARBA" id="ARBA00022630"/>
    </source>
</evidence>
<dbReference type="GO" id="GO:0016668">
    <property type="term" value="F:oxidoreductase activity, acting on a sulfur group of donors, NAD(P) as acceptor"/>
    <property type="evidence" value="ECO:0007669"/>
    <property type="project" value="InterPro"/>
</dbReference>
<feature type="binding site" evidence="9">
    <location>
        <position position="305"/>
    </location>
    <ligand>
        <name>NAD(+)</name>
        <dbReference type="ChEBI" id="CHEBI:57540"/>
    </ligand>
</feature>
<sequence>MKRYDLVVIGAGSGGFAAARVATGYGKKVALIDKGPFGGLCILKGCMPSKTLLRSSELAHLAGTSKALGVAVHGLTLDYPGIISRKNKIIKGFIDYRWEEVRSNPRIAFIEGAAQFRSPGEVQVGAKVIQGDRFVISTGSSLFIPPIPGLRETGFITSDEALERIDLPRSLAVLGGGAVALELGQHFSRMGVKVSIFERRNSLLSREDGDIGLALAGYLREEGMEVYTNVVFERISADGTLKQVEARVDGRPICFKAEEILVATGRQAALEKLNLEAAGVAYTPKGVVVNEEMRTTASSIFAAGDATGIYPLTHVAVYQGEIAGHNAFSHVKRKAAYRLVPQIIFTDPTFAKVGMTEREAKEKGLEVIVAAYPFDDLGKAICTGQTKGYVKMLADAGSGEILGVHLLGPEGASLIYGMNVAMRFRATVHQLLEIPYFHPALSEIFTYPAEEIARKLSHPIHKEAD</sequence>
<dbReference type="SUPFAM" id="SSF51905">
    <property type="entry name" value="FAD/NAD(P)-binding domain"/>
    <property type="match status" value="1"/>
</dbReference>
<evidence type="ECO:0000256" key="4">
    <source>
        <dbReference type="ARBA" id="ARBA00022857"/>
    </source>
</evidence>
<evidence type="ECO:0000256" key="6">
    <source>
        <dbReference type="ARBA" id="ARBA00023157"/>
    </source>
</evidence>
<comment type="cofactor">
    <cofactor evidence="9">
        <name>FAD</name>
        <dbReference type="ChEBI" id="CHEBI:57692"/>
    </cofactor>
    <text evidence="9">Binds 1 FAD per subunit.</text>
</comment>
<dbReference type="FunFam" id="3.30.390.30:FF:000001">
    <property type="entry name" value="Dihydrolipoyl dehydrogenase"/>
    <property type="match status" value="1"/>
</dbReference>
<dbReference type="InterPro" id="IPR004099">
    <property type="entry name" value="Pyr_nucl-diS_OxRdtase_dimer"/>
</dbReference>
<dbReference type="Proteomes" id="UP000534783">
    <property type="component" value="Unassembled WGS sequence"/>
</dbReference>
<dbReference type="PIRSF" id="PIRSF000350">
    <property type="entry name" value="Mercury_reductase_MerA"/>
    <property type="match status" value="1"/>
</dbReference>
<organism evidence="14 15">
    <name type="scientific">Candidatus Manganitrophus noduliformans</name>
    <dbReference type="NCBI Taxonomy" id="2606439"/>
    <lineage>
        <taxon>Bacteria</taxon>
        <taxon>Pseudomonadati</taxon>
        <taxon>Nitrospirota</taxon>
        <taxon>Nitrospiria</taxon>
        <taxon>Candidatus Troglogloeales</taxon>
        <taxon>Candidatus Manganitrophaceae</taxon>
        <taxon>Candidatus Manganitrophus</taxon>
    </lineage>
</organism>
<reference evidence="14 15" key="1">
    <citation type="journal article" date="2020" name="Nature">
        <title>Bacterial chemolithoautotrophy via manganese oxidation.</title>
        <authorList>
            <person name="Yu H."/>
            <person name="Leadbetter J.R."/>
        </authorList>
    </citation>
    <scope>NUCLEOTIDE SEQUENCE [LARGE SCALE GENOMIC DNA]</scope>
    <source>
        <strain evidence="14 15">Mn-1</strain>
    </source>
</reference>
<feature type="active site" description="Proton acceptor" evidence="8">
    <location>
        <position position="438"/>
    </location>
</feature>
<keyword evidence="5 11" id="KW-0560">Oxidoreductase</keyword>
<accession>A0A7X6IAC1</accession>
<dbReference type="PANTHER" id="PTHR43014">
    <property type="entry name" value="MERCURIC REDUCTASE"/>
    <property type="match status" value="1"/>
</dbReference>
<evidence type="ECO:0000256" key="10">
    <source>
        <dbReference type="PIRSR" id="PIRSR000350-4"/>
    </source>
</evidence>
<dbReference type="Gene3D" id="3.50.50.60">
    <property type="entry name" value="FAD/NAD(P)-binding domain"/>
    <property type="match status" value="2"/>
</dbReference>
<feature type="binding site" evidence="9">
    <location>
        <begin position="138"/>
        <end position="140"/>
    </location>
    <ligand>
        <name>FAD</name>
        <dbReference type="ChEBI" id="CHEBI:57692"/>
    </ligand>
</feature>
<protein>
    <submittedName>
        <fullName evidence="14">Dihydrolipoyl dehydrogenase</fullName>
    </submittedName>
</protein>
<evidence type="ECO:0000256" key="7">
    <source>
        <dbReference type="ARBA" id="ARBA00023284"/>
    </source>
</evidence>
<dbReference type="RefSeq" id="WP_168058521.1">
    <property type="nucleotide sequence ID" value="NZ_VTOW01000001.1"/>
</dbReference>
<evidence type="ECO:0000256" key="9">
    <source>
        <dbReference type="PIRSR" id="PIRSR000350-3"/>
    </source>
</evidence>
<evidence type="ECO:0000256" key="1">
    <source>
        <dbReference type="ARBA" id="ARBA00007532"/>
    </source>
</evidence>
<dbReference type="SUPFAM" id="SSF55424">
    <property type="entry name" value="FAD/NAD-linked reductases, dimerisation (C-terminal) domain"/>
    <property type="match status" value="1"/>
</dbReference>
<dbReference type="InterPro" id="IPR012999">
    <property type="entry name" value="Pyr_OxRdtase_I_AS"/>
</dbReference>
<proteinExistence type="inferred from homology"/>
<dbReference type="InterPro" id="IPR023753">
    <property type="entry name" value="FAD/NAD-binding_dom"/>
</dbReference>
<dbReference type="Pfam" id="PF02852">
    <property type="entry name" value="Pyr_redox_dim"/>
    <property type="match status" value="1"/>
</dbReference>
<dbReference type="PRINTS" id="PR00368">
    <property type="entry name" value="FADPNR"/>
</dbReference>
<feature type="domain" description="FAD/NAD(P)-binding" evidence="13">
    <location>
        <begin position="4"/>
        <end position="320"/>
    </location>
</feature>
<dbReference type="InterPro" id="IPR001100">
    <property type="entry name" value="Pyr_nuc-diS_OxRdtase"/>
</dbReference>
<gene>
    <name evidence="14" type="ORF">MNODULE_05790</name>
</gene>
<keyword evidence="4" id="KW-0521">NADP</keyword>
<evidence type="ECO:0000259" key="13">
    <source>
        <dbReference type="Pfam" id="PF07992"/>
    </source>
</evidence>
<dbReference type="InterPro" id="IPR016156">
    <property type="entry name" value="FAD/NAD-linked_Rdtase_dimer_sf"/>
</dbReference>
<keyword evidence="3 9" id="KW-0274">FAD</keyword>
<keyword evidence="15" id="KW-1185">Reference proteome</keyword>
<evidence type="ECO:0000259" key="12">
    <source>
        <dbReference type="Pfam" id="PF02852"/>
    </source>
</evidence>
<evidence type="ECO:0000256" key="3">
    <source>
        <dbReference type="ARBA" id="ARBA00022827"/>
    </source>
</evidence>
<feature type="binding site" evidence="9">
    <location>
        <position position="50"/>
    </location>
    <ligand>
        <name>FAD</name>
        <dbReference type="ChEBI" id="CHEBI:57692"/>
    </ligand>
</feature>
<keyword evidence="9" id="KW-0520">NAD</keyword>